<dbReference type="CDD" id="cd05236">
    <property type="entry name" value="FAR-N_SDR_e"/>
    <property type="match status" value="1"/>
</dbReference>
<comment type="caution">
    <text evidence="13">The sequence shown here is derived from an EMBL/GenBank/DDBJ whole genome shotgun (WGS) entry which is preliminary data.</text>
</comment>
<keyword evidence="8 10" id="KW-0472">Membrane</keyword>
<keyword evidence="6 10" id="KW-1133">Transmembrane helix</keyword>
<dbReference type="InterPro" id="IPR036291">
    <property type="entry name" value="NAD(P)-bd_dom_sf"/>
</dbReference>
<evidence type="ECO:0000256" key="9">
    <source>
        <dbReference type="ARBA" id="ARBA00052530"/>
    </source>
</evidence>
<comment type="subcellular location">
    <subcellularLocation>
        <location evidence="1">Membrane</location>
        <topology evidence="1">Multi-pass membrane protein</topology>
    </subcellularLocation>
</comment>
<evidence type="ECO:0000313" key="13">
    <source>
        <dbReference type="EMBL" id="KAK5638686.1"/>
    </source>
</evidence>
<reference evidence="13 14" key="1">
    <citation type="journal article" date="2024" name="Insects">
        <title>An Improved Chromosome-Level Genome Assembly of the Firefly Pyrocoelia pectoralis.</title>
        <authorList>
            <person name="Fu X."/>
            <person name="Meyer-Rochow V.B."/>
            <person name="Ballantyne L."/>
            <person name="Zhu X."/>
        </authorList>
    </citation>
    <scope>NUCLEOTIDE SEQUENCE [LARGE SCALE GENOMIC DNA]</scope>
    <source>
        <strain evidence="13">XCY_ONT2</strain>
    </source>
</reference>
<dbReference type="GO" id="GO:0005777">
    <property type="term" value="C:peroxisome"/>
    <property type="evidence" value="ECO:0007669"/>
    <property type="project" value="TreeGrafter"/>
</dbReference>
<feature type="domain" description="Fatty acyl-CoA reductase C-terminal" evidence="11">
    <location>
        <begin position="390"/>
        <end position="482"/>
    </location>
</feature>
<comment type="similarity">
    <text evidence="2 10">Belongs to the fatty acyl-CoA reductase family.</text>
</comment>
<keyword evidence="7 10" id="KW-0443">Lipid metabolism</keyword>
<keyword evidence="10" id="KW-0560">Oxidoreductase</keyword>
<feature type="domain" description="Thioester reductase (TE)" evidence="12">
    <location>
        <begin position="37"/>
        <end position="307"/>
    </location>
</feature>
<dbReference type="PANTHER" id="PTHR11011">
    <property type="entry name" value="MALE STERILITY PROTEIN 2-RELATED"/>
    <property type="match status" value="1"/>
</dbReference>
<feature type="transmembrane region" description="Helical" evidence="10">
    <location>
        <begin position="381"/>
        <end position="404"/>
    </location>
</feature>
<dbReference type="Gene3D" id="3.40.50.720">
    <property type="entry name" value="NAD(P)-binding Rossmann-like Domain"/>
    <property type="match status" value="1"/>
</dbReference>
<dbReference type="Pfam" id="PF03015">
    <property type="entry name" value="Sterile"/>
    <property type="match status" value="1"/>
</dbReference>
<keyword evidence="3 10" id="KW-0444">Lipid biosynthesis</keyword>
<dbReference type="EMBL" id="JAVRBK010000010">
    <property type="protein sequence ID" value="KAK5638686.1"/>
    <property type="molecule type" value="Genomic_DNA"/>
</dbReference>
<gene>
    <name evidence="13" type="ORF">RI129_012981</name>
</gene>
<evidence type="ECO:0000259" key="11">
    <source>
        <dbReference type="Pfam" id="PF03015"/>
    </source>
</evidence>
<evidence type="ECO:0000256" key="8">
    <source>
        <dbReference type="ARBA" id="ARBA00023136"/>
    </source>
</evidence>
<dbReference type="AlphaFoldDB" id="A0AAN7V511"/>
<evidence type="ECO:0000259" key="12">
    <source>
        <dbReference type="Pfam" id="PF07993"/>
    </source>
</evidence>
<evidence type="ECO:0000256" key="6">
    <source>
        <dbReference type="ARBA" id="ARBA00022989"/>
    </source>
</evidence>
<dbReference type="FunFam" id="3.40.50.720:FF:000143">
    <property type="entry name" value="Fatty acyl-CoA reductase"/>
    <property type="match status" value="1"/>
</dbReference>
<dbReference type="InterPro" id="IPR033640">
    <property type="entry name" value="FAR_C"/>
</dbReference>
<dbReference type="CDD" id="cd09071">
    <property type="entry name" value="FAR_C"/>
    <property type="match status" value="1"/>
</dbReference>
<dbReference type="GO" id="GO:0016020">
    <property type="term" value="C:membrane"/>
    <property type="evidence" value="ECO:0007669"/>
    <property type="project" value="UniProtKB-SubCell"/>
</dbReference>
<dbReference type="Proteomes" id="UP001329430">
    <property type="component" value="Chromosome 10"/>
</dbReference>
<name>A0AAN7V511_9COLE</name>
<keyword evidence="4 10" id="KW-0812">Transmembrane</keyword>
<proteinExistence type="inferred from homology"/>
<dbReference type="SUPFAM" id="SSF51735">
    <property type="entry name" value="NAD(P)-binding Rossmann-fold domains"/>
    <property type="match status" value="1"/>
</dbReference>
<organism evidence="13 14">
    <name type="scientific">Pyrocoelia pectoralis</name>
    <dbReference type="NCBI Taxonomy" id="417401"/>
    <lineage>
        <taxon>Eukaryota</taxon>
        <taxon>Metazoa</taxon>
        <taxon>Ecdysozoa</taxon>
        <taxon>Arthropoda</taxon>
        <taxon>Hexapoda</taxon>
        <taxon>Insecta</taxon>
        <taxon>Pterygota</taxon>
        <taxon>Neoptera</taxon>
        <taxon>Endopterygota</taxon>
        <taxon>Coleoptera</taxon>
        <taxon>Polyphaga</taxon>
        <taxon>Elateriformia</taxon>
        <taxon>Elateroidea</taxon>
        <taxon>Lampyridae</taxon>
        <taxon>Lampyrinae</taxon>
        <taxon>Pyrocoelia</taxon>
    </lineage>
</organism>
<dbReference type="PANTHER" id="PTHR11011:SF60">
    <property type="entry name" value="FATTY ACYL-COA REDUCTASE-RELATED"/>
    <property type="match status" value="1"/>
</dbReference>
<dbReference type="GO" id="GO:0080019">
    <property type="term" value="F:alcohol-forming very long-chain fatty acyl-CoA reductase activity"/>
    <property type="evidence" value="ECO:0007669"/>
    <property type="project" value="InterPro"/>
</dbReference>
<accession>A0AAN7V511</accession>
<comment type="function">
    <text evidence="10">Catalyzes the reduction of fatty acyl-CoA to fatty alcohols.</text>
</comment>
<evidence type="ECO:0000256" key="1">
    <source>
        <dbReference type="ARBA" id="ARBA00004141"/>
    </source>
</evidence>
<dbReference type="InterPro" id="IPR013120">
    <property type="entry name" value="FAR_NAD-bd"/>
</dbReference>
<feature type="transmembrane region" description="Helical" evidence="10">
    <location>
        <begin position="499"/>
        <end position="518"/>
    </location>
</feature>
<evidence type="ECO:0000256" key="3">
    <source>
        <dbReference type="ARBA" id="ARBA00022516"/>
    </source>
</evidence>
<sequence>MDTAEREGGDITAAHMINQNVEPSLIKQYIEAVTVFVTGATGYLGKLLVEKLLRSCPGIRKIYVLIRDKPNQPCEERFKAFFESALFDRLKRENVQALQKVSMIQGDCMMSGLGLNSVDLQILLRDVNCVFHCASTMKFNEKLSTAALTNVGGTKEFVKLAQKMYNLRSFVYVSTAFLICPNNKIQEVFYEPTMTVDDLLTIVGTLKEDVLDTMTPILLGEWPNTYTFTKAVAEEVIRSEGEDLPIAIVRPSMVIGTVKEPVAGWVQNFNGVSGVIVGVSLGYIRTLQCKPNNFVDMVPADYVVNCMIAAAWDIAMRKGSNLNNEIPLDNIRDIPIYNCVSTPDMPIRWSSCINLALHHFVTTPLTRQAWHVIFIPRSSTFAYMCLHYLLHLTPAVLADFFCYCTGRNCRILKKYAKIEKFLNGLRYFTTQEWYFKNNNLQQLWEKMNSEDKRFFEFSMKTLDWDFYFHTYVRGLRVYLLRDSLETIHAARIRCQRLRMLNHCTLIAIGLVLLFSLYLKWFW</sequence>
<evidence type="ECO:0000256" key="2">
    <source>
        <dbReference type="ARBA" id="ARBA00005928"/>
    </source>
</evidence>
<evidence type="ECO:0000256" key="10">
    <source>
        <dbReference type="RuleBase" id="RU363097"/>
    </source>
</evidence>
<comment type="catalytic activity">
    <reaction evidence="9 10">
        <text>a long-chain fatty acyl-CoA + 2 NADPH + 2 H(+) = a long-chain primary fatty alcohol + 2 NADP(+) + CoA</text>
        <dbReference type="Rhea" id="RHEA:52716"/>
        <dbReference type="ChEBI" id="CHEBI:15378"/>
        <dbReference type="ChEBI" id="CHEBI:57287"/>
        <dbReference type="ChEBI" id="CHEBI:57783"/>
        <dbReference type="ChEBI" id="CHEBI:58349"/>
        <dbReference type="ChEBI" id="CHEBI:77396"/>
        <dbReference type="ChEBI" id="CHEBI:83139"/>
        <dbReference type="EC" id="1.2.1.84"/>
    </reaction>
</comment>
<evidence type="ECO:0000256" key="7">
    <source>
        <dbReference type="ARBA" id="ARBA00023098"/>
    </source>
</evidence>
<dbReference type="Pfam" id="PF07993">
    <property type="entry name" value="NAD_binding_4"/>
    <property type="match status" value="1"/>
</dbReference>
<keyword evidence="5 10" id="KW-0521">NADP</keyword>
<dbReference type="GO" id="GO:0035336">
    <property type="term" value="P:long-chain fatty-acyl-CoA metabolic process"/>
    <property type="evidence" value="ECO:0007669"/>
    <property type="project" value="TreeGrafter"/>
</dbReference>
<evidence type="ECO:0000256" key="4">
    <source>
        <dbReference type="ARBA" id="ARBA00022692"/>
    </source>
</evidence>
<dbReference type="GO" id="GO:0102965">
    <property type="term" value="F:alcohol-forming long-chain fatty acyl-CoA reductase activity"/>
    <property type="evidence" value="ECO:0007669"/>
    <property type="project" value="UniProtKB-EC"/>
</dbReference>
<protein>
    <recommendedName>
        <fullName evidence="10">Fatty acyl-CoA reductase</fullName>
        <ecNumber evidence="10">1.2.1.84</ecNumber>
    </recommendedName>
</protein>
<evidence type="ECO:0000313" key="14">
    <source>
        <dbReference type="Proteomes" id="UP001329430"/>
    </source>
</evidence>
<dbReference type="InterPro" id="IPR026055">
    <property type="entry name" value="FAR"/>
</dbReference>
<keyword evidence="14" id="KW-1185">Reference proteome</keyword>
<evidence type="ECO:0000256" key="5">
    <source>
        <dbReference type="ARBA" id="ARBA00022857"/>
    </source>
</evidence>
<dbReference type="EC" id="1.2.1.84" evidence="10"/>